<evidence type="ECO:0000256" key="1">
    <source>
        <dbReference type="SAM" id="MobiDB-lite"/>
    </source>
</evidence>
<reference evidence="3 4" key="1">
    <citation type="submission" date="2014-09" db="EMBL/GenBank/DDBJ databases">
        <title>Draft genome sequence of Streptomyces natalensis ATCC 27448, producer of the antifungal pimaricin.</title>
        <authorList>
            <person name="Mendes M.V."/>
            <person name="Beites T."/>
            <person name="Pires S."/>
            <person name="Santos C.L."/>
            <person name="Moradas-Ferreira P."/>
        </authorList>
    </citation>
    <scope>NUCLEOTIDE SEQUENCE [LARGE SCALE GENOMIC DNA]</scope>
    <source>
        <strain evidence="3 4">ATCC 27448</strain>
    </source>
</reference>
<evidence type="ECO:0008006" key="5">
    <source>
        <dbReference type="Google" id="ProtNLM"/>
    </source>
</evidence>
<dbReference type="AlphaFoldDB" id="A0A0D7CTX6"/>
<feature type="region of interest" description="Disordered" evidence="1">
    <location>
        <begin position="18"/>
        <end position="61"/>
    </location>
</feature>
<organism evidence="3 4">
    <name type="scientific">Streptomyces natalensis ATCC 27448</name>
    <dbReference type="NCBI Taxonomy" id="1240678"/>
    <lineage>
        <taxon>Bacteria</taxon>
        <taxon>Bacillati</taxon>
        <taxon>Actinomycetota</taxon>
        <taxon>Actinomycetes</taxon>
        <taxon>Kitasatosporales</taxon>
        <taxon>Streptomycetaceae</taxon>
        <taxon>Streptomyces</taxon>
    </lineage>
</organism>
<dbReference type="Proteomes" id="UP000032458">
    <property type="component" value="Unassembled WGS sequence"/>
</dbReference>
<evidence type="ECO:0000256" key="2">
    <source>
        <dbReference type="SAM" id="SignalP"/>
    </source>
</evidence>
<gene>
    <name evidence="3" type="ORF">SNA_00455</name>
</gene>
<name>A0A0D7CTX6_9ACTN</name>
<proteinExistence type="predicted"/>
<keyword evidence="4" id="KW-1185">Reference proteome</keyword>
<sequence>MACRVVVASAACAVASMPRTATEAGAAADHPECPPYMAPLRRARHREASDQEAPHAAETSA</sequence>
<feature type="chain" id="PRO_5038944670" description="Secreted protein" evidence="2">
    <location>
        <begin position="22"/>
        <end position="61"/>
    </location>
</feature>
<comment type="caution">
    <text evidence="3">The sequence shown here is derived from an EMBL/GenBank/DDBJ whole genome shotgun (WGS) entry which is preliminary data.</text>
</comment>
<feature type="compositionally biased region" description="Basic and acidic residues" evidence="1">
    <location>
        <begin position="46"/>
        <end position="55"/>
    </location>
</feature>
<protein>
    <recommendedName>
        <fullName evidence="5">Secreted protein</fullName>
    </recommendedName>
</protein>
<evidence type="ECO:0000313" key="3">
    <source>
        <dbReference type="EMBL" id="KIZ19694.1"/>
    </source>
</evidence>
<keyword evidence="2" id="KW-0732">Signal</keyword>
<dbReference type="PATRIC" id="fig|1240678.4.peg.102"/>
<feature type="signal peptide" evidence="2">
    <location>
        <begin position="1"/>
        <end position="21"/>
    </location>
</feature>
<evidence type="ECO:0000313" key="4">
    <source>
        <dbReference type="Proteomes" id="UP000032458"/>
    </source>
</evidence>
<dbReference type="EMBL" id="JRKI01000002">
    <property type="protein sequence ID" value="KIZ19694.1"/>
    <property type="molecule type" value="Genomic_DNA"/>
</dbReference>
<accession>A0A0D7CTX6</accession>